<evidence type="ECO:0000256" key="2">
    <source>
        <dbReference type="SAM" id="Phobius"/>
    </source>
</evidence>
<gene>
    <name evidence="3" type="ORF">BDV27DRAFT_155108</name>
</gene>
<dbReference type="InterPro" id="IPR021840">
    <property type="entry name" value="DUF3433"/>
</dbReference>
<dbReference type="AlphaFoldDB" id="A0A5N7ABN1"/>
<organism evidence="3 4">
    <name type="scientific">Aspergillus caelatus</name>
    <dbReference type="NCBI Taxonomy" id="61420"/>
    <lineage>
        <taxon>Eukaryota</taxon>
        <taxon>Fungi</taxon>
        <taxon>Dikarya</taxon>
        <taxon>Ascomycota</taxon>
        <taxon>Pezizomycotina</taxon>
        <taxon>Eurotiomycetes</taxon>
        <taxon>Eurotiomycetidae</taxon>
        <taxon>Eurotiales</taxon>
        <taxon>Aspergillaceae</taxon>
        <taxon>Aspergillus</taxon>
        <taxon>Aspergillus subgen. Circumdati</taxon>
    </lineage>
</organism>
<keyword evidence="2" id="KW-0472">Membrane</keyword>
<dbReference type="RefSeq" id="XP_031930345.1">
    <property type="nucleotide sequence ID" value="XM_032072085.1"/>
</dbReference>
<evidence type="ECO:0000313" key="3">
    <source>
        <dbReference type="EMBL" id="KAE8367264.1"/>
    </source>
</evidence>
<feature type="transmembrane region" description="Helical" evidence="2">
    <location>
        <begin position="147"/>
        <end position="169"/>
    </location>
</feature>
<evidence type="ECO:0000313" key="4">
    <source>
        <dbReference type="Proteomes" id="UP000326268"/>
    </source>
</evidence>
<keyword evidence="4" id="KW-1185">Reference proteome</keyword>
<dbReference type="EMBL" id="ML737600">
    <property type="protein sequence ID" value="KAE8367264.1"/>
    <property type="molecule type" value="Genomic_DNA"/>
</dbReference>
<reference evidence="3 4" key="1">
    <citation type="submission" date="2019-04" db="EMBL/GenBank/DDBJ databases">
        <title>Friends and foes A comparative genomics studyof 23 Aspergillus species from section Flavi.</title>
        <authorList>
            <consortium name="DOE Joint Genome Institute"/>
            <person name="Kjaerbolling I."/>
            <person name="Vesth T."/>
            <person name="Frisvad J.C."/>
            <person name="Nybo J.L."/>
            <person name="Theobald S."/>
            <person name="Kildgaard S."/>
            <person name="Isbrandt T."/>
            <person name="Kuo A."/>
            <person name="Sato A."/>
            <person name="Lyhne E.K."/>
            <person name="Kogle M.E."/>
            <person name="Wiebenga A."/>
            <person name="Kun R.S."/>
            <person name="Lubbers R.J."/>
            <person name="Makela M.R."/>
            <person name="Barry K."/>
            <person name="Chovatia M."/>
            <person name="Clum A."/>
            <person name="Daum C."/>
            <person name="Haridas S."/>
            <person name="He G."/>
            <person name="LaButti K."/>
            <person name="Lipzen A."/>
            <person name="Mondo S."/>
            <person name="Riley R."/>
            <person name="Salamov A."/>
            <person name="Simmons B.A."/>
            <person name="Magnuson J.K."/>
            <person name="Henrissat B."/>
            <person name="Mortensen U.H."/>
            <person name="Larsen T.O."/>
            <person name="Devries R.P."/>
            <person name="Grigoriev I.V."/>
            <person name="Machida M."/>
            <person name="Baker S.E."/>
            <person name="Andersen M.R."/>
        </authorList>
    </citation>
    <scope>NUCLEOTIDE SEQUENCE [LARGE SCALE GENOMIC DNA]</scope>
    <source>
        <strain evidence="3 4">CBS 763.97</strain>
    </source>
</reference>
<keyword evidence="2" id="KW-0812">Transmembrane</keyword>
<keyword evidence="2" id="KW-1133">Transmembrane helix</keyword>
<accession>A0A5N7ABN1</accession>
<feature type="transmembrane region" description="Helical" evidence="2">
    <location>
        <begin position="43"/>
        <end position="61"/>
    </location>
</feature>
<dbReference type="OrthoDB" id="5332281at2759"/>
<dbReference type="Pfam" id="PF11915">
    <property type="entry name" value="DUF3433"/>
    <property type="match status" value="2"/>
</dbReference>
<feature type="transmembrane region" description="Helical" evidence="2">
    <location>
        <begin position="81"/>
        <end position="102"/>
    </location>
</feature>
<feature type="transmembrane region" description="Helical" evidence="2">
    <location>
        <begin position="676"/>
        <end position="694"/>
    </location>
</feature>
<feature type="region of interest" description="Disordered" evidence="1">
    <location>
        <begin position="1204"/>
        <end position="1224"/>
    </location>
</feature>
<protein>
    <submittedName>
        <fullName evidence="3">Uncharacterized protein</fullName>
    </submittedName>
</protein>
<feature type="transmembrane region" description="Helical" evidence="2">
    <location>
        <begin position="520"/>
        <end position="540"/>
    </location>
</feature>
<proteinExistence type="predicted"/>
<dbReference type="PANTHER" id="PTHR37544:SF1">
    <property type="entry name" value="PHOSPHORIBOSYLAMINOIMIDAZOLE-SUCCINOCARBOXAMIDE SYNTHASE"/>
    <property type="match status" value="1"/>
</dbReference>
<evidence type="ECO:0000256" key="1">
    <source>
        <dbReference type="SAM" id="MobiDB-lite"/>
    </source>
</evidence>
<feature type="transmembrane region" description="Helical" evidence="2">
    <location>
        <begin position="743"/>
        <end position="766"/>
    </location>
</feature>
<dbReference type="PANTHER" id="PTHR37544">
    <property type="entry name" value="SPRAY-RELATED"/>
    <property type="match status" value="1"/>
</dbReference>
<name>A0A5N7ABN1_9EURO</name>
<dbReference type="Proteomes" id="UP000326268">
    <property type="component" value="Unassembled WGS sequence"/>
</dbReference>
<sequence>MSKIITLVQNSKLNSISKGQKEWSQDSARQSSGWRPFYLRRRILFIFVIAFCGIIAVLEVLNHISQVNYGIASSVEGRHYLWTYGPTAILTVVAAFWCRAEYQVKQHAPWQSMQERPEVAEKSILLDYITPIQPFAVIKALRNRHFAVAAGATGSMLLTLLIIFSTGLFSLQKVGLQKDNVPILLSNYFSGENPTFDVEGATPFDTLNSVLFENGGYPEGTTANIAFQRFSAPNISSNAIVTTAIDGMKAQLGCEPANITIKNWEVEGVMAADGSFTATHQNMTNEISTSSCKIENFALDGGYGASFPYVGVFEQGQCVGSKESDGMRVVVTIAKVHESLVFSNHTYDDYNRGYQQKSDIVLDDSVQLICKPTYSLLEVNATNNASVSLSNVHIKGTRSKNSTLLGLEAWDIASSVLSGPKGHTIWRPIQDNNPFIATKNMSVDYSLQIGAWLAGSTGNIDILFQDDMLNRVASAYYRTMAAQYINNGLVRQRSSTTTGSAIIHENRVVMAQLPLRAMEVCLAIIILLALVMIVLASPTATTSIPWNPNSISAIAAIVFNSEAFRRSLSRTSASPLHILQSRLKMSRYCSRTCPEGFRIDTVDDEQSINEQSDIITTDKQSSPSSSADSKPFPSLIFRVTIFAAVALIIVILEVLLHISETNDGLANVTANEYMHYLWTLLPSLLMEIIGLSFGSMSFNSRILAPYAHLKRPSGAVFQECMTVNFLDSLSVTTVVGSIRTRHFAVLAVTLAAFITSFLSIVTSGLFNAVDTSQSIITNFTREDTFDRFGIWNSSLNPDLDASNVITAQYIIQGNRTSFPRWTYETLVYPKLSMNSSLKANLPENSFVDLWVPTLRTAPSCLVQKGSEVNYTLQQATDEQPAVNSKTSQVLYIDPPRIGCAPWSNGQGWLQDSRDLLQLETEGYFGLAILSPCYNANSSGANMPVSYFWGEVRNGSVTNVVAMTCAPAAETVNTWTRFQLPDFDISGEHPPVPDESSASQVKDQYIPYSPWSGTSSTAANLDSFFQALVSGRWAIPRDYLGDIGKVENVIKAIKFQDGVMRAQEFNGMTRLSNDSLGVLFPGNITLTNNRLRLIQDPTSTRILDALLASILILGILGSVLVNTDHILPKSPSSIAAVASLLADSNFLDWYQSGEDPNDTSRGRKIFAGSRFFLGRQNGGSLSDADSSSMREKEDTDLTIYLADSVEEKESTSSPLMPWALGERNG</sequence>
<dbReference type="GeneID" id="43656531"/>
<feature type="transmembrane region" description="Helical" evidence="2">
    <location>
        <begin position="635"/>
        <end position="656"/>
    </location>
</feature>